<reference evidence="8" key="1">
    <citation type="submission" date="2017-08" db="EMBL/GenBank/DDBJ databases">
        <authorList>
            <person name="Imhoff J.F."/>
            <person name="Rahn T."/>
            <person name="Kuenzel S."/>
            <person name="Neulinger S.C."/>
        </authorList>
    </citation>
    <scope>NUCLEOTIDE SEQUENCE</scope>
    <source>
        <strain evidence="8">DSM 11080</strain>
    </source>
</reference>
<evidence type="ECO:0000256" key="1">
    <source>
        <dbReference type="ARBA" id="ARBA00004651"/>
    </source>
</evidence>
<accession>A0AAJ0U4Y3</accession>
<dbReference type="Proteomes" id="UP001296776">
    <property type="component" value="Unassembled WGS sequence"/>
</dbReference>
<dbReference type="InterPro" id="IPR027379">
    <property type="entry name" value="CLS_N"/>
</dbReference>
<feature type="transmembrane region" description="Helical" evidence="6">
    <location>
        <begin position="6"/>
        <end position="22"/>
    </location>
</feature>
<keyword evidence="4 6" id="KW-1133">Transmembrane helix</keyword>
<keyword evidence="3 6" id="KW-0812">Transmembrane</keyword>
<feature type="domain" description="Cardiolipin synthase N-terminal" evidence="7">
    <location>
        <begin position="15"/>
        <end position="57"/>
    </location>
</feature>
<evidence type="ECO:0000313" key="9">
    <source>
        <dbReference type="Proteomes" id="UP001296776"/>
    </source>
</evidence>
<dbReference type="Pfam" id="PF13396">
    <property type="entry name" value="PLDc_N"/>
    <property type="match status" value="1"/>
</dbReference>
<dbReference type="RefSeq" id="WP_200346632.1">
    <property type="nucleotide sequence ID" value="NZ_NRSJ01000021.1"/>
</dbReference>
<evidence type="ECO:0000256" key="4">
    <source>
        <dbReference type="ARBA" id="ARBA00022989"/>
    </source>
</evidence>
<comment type="caution">
    <text evidence="8">The sequence shown here is derived from an EMBL/GenBank/DDBJ whole genome shotgun (WGS) entry which is preliminary data.</text>
</comment>
<gene>
    <name evidence="8" type="ORF">CKO40_12550</name>
</gene>
<evidence type="ECO:0000256" key="5">
    <source>
        <dbReference type="ARBA" id="ARBA00023136"/>
    </source>
</evidence>
<name>A0AAJ0U4Y3_9GAMM</name>
<protein>
    <recommendedName>
        <fullName evidence="7">Cardiolipin synthase N-terminal domain-containing protein</fullName>
    </recommendedName>
</protein>
<keyword evidence="5 6" id="KW-0472">Membrane</keyword>
<evidence type="ECO:0000256" key="3">
    <source>
        <dbReference type="ARBA" id="ARBA00022692"/>
    </source>
</evidence>
<dbReference type="GO" id="GO:0005886">
    <property type="term" value="C:plasma membrane"/>
    <property type="evidence" value="ECO:0007669"/>
    <property type="project" value="UniProtKB-SubCell"/>
</dbReference>
<feature type="transmembrane region" description="Helical" evidence="6">
    <location>
        <begin position="34"/>
        <end position="55"/>
    </location>
</feature>
<keyword evidence="2" id="KW-1003">Cell membrane</keyword>
<reference evidence="8" key="2">
    <citation type="journal article" date="2020" name="Microorganisms">
        <title>Osmotic Adaptation and Compatible Solute Biosynthesis of Phototrophic Bacteria as Revealed from Genome Analyses.</title>
        <authorList>
            <person name="Imhoff J.F."/>
            <person name="Rahn T."/>
            <person name="Kunzel S."/>
            <person name="Keller A."/>
            <person name="Neulinger S.C."/>
        </authorList>
    </citation>
    <scope>NUCLEOTIDE SEQUENCE</scope>
    <source>
        <strain evidence="8">DSM 11080</strain>
    </source>
</reference>
<proteinExistence type="predicted"/>
<dbReference type="AlphaFoldDB" id="A0AAJ0U4Y3"/>
<evidence type="ECO:0000256" key="2">
    <source>
        <dbReference type="ARBA" id="ARBA00022475"/>
    </source>
</evidence>
<evidence type="ECO:0000313" key="8">
    <source>
        <dbReference type="EMBL" id="MBK1705354.1"/>
    </source>
</evidence>
<evidence type="ECO:0000256" key="6">
    <source>
        <dbReference type="SAM" id="Phobius"/>
    </source>
</evidence>
<dbReference type="EMBL" id="NRSJ01000021">
    <property type="protein sequence ID" value="MBK1705354.1"/>
    <property type="molecule type" value="Genomic_DNA"/>
</dbReference>
<evidence type="ECO:0000259" key="7">
    <source>
        <dbReference type="Pfam" id="PF13396"/>
    </source>
</evidence>
<keyword evidence="9" id="KW-1185">Reference proteome</keyword>
<organism evidence="8 9">
    <name type="scientific">Halochromatium glycolicum</name>
    <dbReference type="NCBI Taxonomy" id="85075"/>
    <lineage>
        <taxon>Bacteria</taxon>
        <taxon>Pseudomonadati</taxon>
        <taxon>Pseudomonadota</taxon>
        <taxon>Gammaproteobacteria</taxon>
        <taxon>Chromatiales</taxon>
        <taxon>Chromatiaceae</taxon>
        <taxon>Halochromatium</taxon>
    </lineage>
</organism>
<comment type="subcellular location">
    <subcellularLocation>
        <location evidence="1">Cell membrane</location>
        <topology evidence="1">Multi-pass membrane protein</topology>
    </subcellularLocation>
</comment>
<sequence>MGIEVGGLLGLLHLIIVVYAFVKIVQSSAGTLAKVLWIVVILMLPLLGLILWLLFGPS</sequence>